<organism evidence="5 6">
    <name type="scientific">Symbiobacterium terraclitae</name>
    <dbReference type="NCBI Taxonomy" id="557451"/>
    <lineage>
        <taxon>Bacteria</taxon>
        <taxon>Bacillati</taxon>
        <taxon>Bacillota</taxon>
        <taxon>Clostridia</taxon>
        <taxon>Eubacteriales</taxon>
        <taxon>Symbiobacteriaceae</taxon>
        <taxon>Symbiobacterium</taxon>
    </lineage>
</organism>
<name>A0ABS4JR56_9FIRM</name>
<dbReference type="EMBL" id="JAGGLG010000009">
    <property type="protein sequence ID" value="MBP2018017.1"/>
    <property type="molecule type" value="Genomic_DNA"/>
</dbReference>
<dbReference type="Proteomes" id="UP001519289">
    <property type="component" value="Unassembled WGS sequence"/>
</dbReference>
<dbReference type="InterPro" id="IPR001940">
    <property type="entry name" value="Peptidase_S1C"/>
</dbReference>
<dbReference type="InterPro" id="IPR026870">
    <property type="entry name" value="Zinc_ribbon_dom"/>
</dbReference>
<proteinExistence type="inferred from homology"/>
<accession>A0ABS4JR56</accession>
<dbReference type="Gene3D" id="3.40.50.2300">
    <property type="match status" value="2"/>
</dbReference>
<keyword evidence="3" id="KW-1133">Transmembrane helix</keyword>
<dbReference type="InterPro" id="IPR028082">
    <property type="entry name" value="Peripla_BP_I"/>
</dbReference>
<evidence type="ECO:0000313" key="5">
    <source>
        <dbReference type="EMBL" id="MBP2018017.1"/>
    </source>
</evidence>
<dbReference type="RefSeq" id="WP_209466156.1">
    <property type="nucleotide sequence ID" value="NZ_JAGGLG010000009.1"/>
</dbReference>
<feature type="transmembrane region" description="Helical" evidence="3">
    <location>
        <begin position="47"/>
        <end position="68"/>
    </location>
</feature>
<gene>
    <name evidence="5" type="ORF">J2Z79_001416</name>
</gene>
<evidence type="ECO:0000259" key="4">
    <source>
        <dbReference type="PROSITE" id="PS50240"/>
    </source>
</evidence>
<comment type="similarity">
    <text evidence="1">Belongs to the leucine-binding protein family.</text>
</comment>
<dbReference type="InterPro" id="IPR001254">
    <property type="entry name" value="Trypsin_dom"/>
</dbReference>
<evidence type="ECO:0000313" key="6">
    <source>
        <dbReference type="Proteomes" id="UP001519289"/>
    </source>
</evidence>
<keyword evidence="2" id="KW-0732">Signal</keyword>
<dbReference type="PANTHER" id="PTHR47151:SF2">
    <property type="entry name" value="AMINO ACID BINDING PROTEIN"/>
    <property type="match status" value="1"/>
</dbReference>
<sequence length="652" mass="69524">MTGPTRCPYCGTEVSASANYCDRCGTPLRPSGAPTPLRRRERPGRRVAVWLFVVVLLTFFGSGVLGGFRLHSGRWPWSAAVPALAGPDPTEPPSGNGEGEGRYLRAVVSIQVRGDRGSRVGTGFIIDTGGHIVTSAHVIEGHKGCVTVIDDNGTTHQGMVVGHDQNRDVALIYVPTLTKWPQVLTLSSGTLSPGDPVYAWGSLERSPNHAPVPAEVRQVGLSQRIDGRYYADLVEFRGASVMHGASGGPLVHRETGEVVGIVTAGSDSAIAYAIPVAGEVSRLIKAWAEEPVAFQCAPNPAKVRTPVVLATVTPLSGPHGVWGSDLASGAELALRDLEADLLRVGYQVSLVRYDDQGTPEAAAEHARRLAYDQEVIGVVGSFTSPASASLAEGLLESGLVLVVPNAGAEDLMQPGWLHVNRLIAPQVRLEAAAAAYARGRLGVESVLMLLDGSAESERRAAAFETAAEIVALPVAGRIVLPARIEGSALAAAVRAYVPDAIYYAGNSQLGYQAAAALRQQGLTLPIIGGSELYNPAFESTAGRGWRDIYFTHYTRGTDARFIRHFEAILGKPTRGYGTFGYDAARVILEALIRYGEENPGKIPDREEFAALVRSTRGHKGWSTTISFDPNTGENQAAQVYLFQWVDGRIELQ</sequence>
<evidence type="ECO:0000256" key="3">
    <source>
        <dbReference type="SAM" id="Phobius"/>
    </source>
</evidence>
<dbReference type="InterPro" id="IPR009003">
    <property type="entry name" value="Peptidase_S1_PA"/>
</dbReference>
<dbReference type="SUPFAM" id="SSF50494">
    <property type="entry name" value="Trypsin-like serine proteases"/>
    <property type="match status" value="1"/>
</dbReference>
<evidence type="ECO:0000256" key="1">
    <source>
        <dbReference type="ARBA" id="ARBA00010062"/>
    </source>
</evidence>
<feature type="domain" description="Peptidase S1" evidence="4">
    <location>
        <begin position="64"/>
        <end position="293"/>
    </location>
</feature>
<dbReference type="CDD" id="cd06342">
    <property type="entry name" value="PBP1_ABC_LIVBP-like"/>
    <property type="match status" value="1"/>
</dbReference>
<dbReference type="Pfam" id="PF13365">
    <property type="entry name" value="Trypsin_2"/>
    <property type="match status" value="1"/>
</dbReference>
<comment type="caution">
    <text evidence="5">The sequence shown here is derived from an EMBL/GenBank/DDBJ whole genome shotgun (WGS) entry which is preliminary data.</text>
</comment>
<dbReference type="PRINTS" id="PR00834">
    <property type="entry name" value="PROTEASES2C"/>
</dbReference>
<dbReference type="Gene3D" id="2.40.10.120">
    <property type="match status" value="1"/>
</dbReference>
<reference evidence="5 6" key="1">
    <citation type="submission" date="2021-03" db="EMBL/GenBank/DDBJ databases">
        <title>Genomic Encyclopedia of Type Strains, Phase IV (KMG-IV): sequencing the most valuable type-strain genomes for metagenomic binning, comparative biology and taxonomic classification.</title>
        <authorList>
            <person name="Goeker M."/>
        </authorList>
    </citation>
    <scope>NUCLEOTIDE SEQUENCE [LARGE SCALE GENOMIC DNA]</scope>
    <source>
        <strain evidence="5 6">DSM 27138</strain>
    </source>
</reference>
<dbReference type="PANTHER" id="PTHR47151">
    <property type="entry name" value="LEU/ILE/VAL-BINDING ABC TRANSPORTER SUBUNIT"/>
    <property type="match status" value="1"/>
</dbReference>
<dbReference type="Pfam" id="PF13240">
    <property type="entry name" value="Zn_Ribbon_1"/>
    <property type="match status" value="1"/>
</dbReference>
<evidence type="ECO:0000256" key="2">
    <source>
        <dbReference type="ARBA" id="ARBA00022729"/>
    </source>
</evidence>
<keyword evidence="6" id="KW-1185">Reference proteome</keyword>
<dbReference type="SUPFAM" id="SSF53822">
    <property type="entry name" value="Periplasmic binding protein-like I"/>
    <property type="match status" value="1"/>
</dbReference>
<protein>
    <submittedName>
        <fullName evidence="5">ABC-type branched-subunit amino acid transport system substrate-binding protein</fullName>
    </submittedName>
</protein>
<dbReference type="InterPro" id="IPR028081">
    <property type="entry name" value="Leu-bd"/>
</dbReference>
<keyword evidence="3" id="KW-0472">Membrane</keyword>
<keyword evidence="3" id="KW-0812">Transmembrane</keyword>
<dbReference type="Pfam" id="PF13458">
    <property type="entry name" value="Peripla_BP_6"/>
    <property type="match status" value="1"/>
</dbReference>
<dbReference type="PROSITE" id="PS50240">
    <property type="entry name" value="TRYPSIN_DOM"/>
    <property type="match status" value="1"/>
</dbReference>